<dbReference type="Gene3D" id="3.90.550.10">
    <property type="entry name" value="Spore Coat Polysaccharide Biosynthesis Protein SpsA, Chain A"/>
    <property type="match status" value="1"/>
</dbReference>
<keyword evidence="3" id="KW-0547">Nucleotide-binding</keyword>
<reference evidence="6" key="1">
    <citation type="journal article" date="2019" name="Int. J. Syst. Evol. Microbiol.">
        <title>The Global Catalogue of Microorganisms (GCM) 10K type strain sequencing project: providing services to taxonomists for standard genome sequencing and annotation.</title>
        <authorList>
            <consortium name="The Broad Institute Genomics Platform"/>
            <consortium name="The Broad Institute Genome Sequencing Center for Infectious Disease"/>
            <person name="Wu L."/>
            <person name="Ma J."/>
        </authorList>
    </citation>
    <scope>NUCLEOTIDE SEQUENCE [LARGE SCALE GENOMIC DNA]</scope>
    <source>
        <strain evidence="6">CGMCC 1.12477</strain>
    </source>
</reference>
<dbReference type="SUPFAM" id="SSF53448">
    <property type="entry name" value="Nucleotide-diphospho-sugar transferases"/>
    <property type="match status" value="1"/>
</dbReference>
<dbReference type="EMBL" id="JBHUGD010000001">
    <property type="protein sequence ID" value="MFD1945500.1"/>
    <property type="molecule type" value="Genomic_DNA"/>
</dbReference>
<dbReference type="EC" id="2.7.7.68" evidence="5"/>
<dbReference type="PANTHER" id="PTHR40392">
    <property type="entry name" value="2-PHOSPHO-L-LACTATE GUANYLYLTRANSFERASE"/>
    <property type="match status" value="1"/>
</dbReference>
<evidence type="ECO:0000313" key="5">
    <source>
        <dbReference type="EMBL" id="MFD1945500.1"/>
    </source>
</evidence>
<keyword evidence="2 5" id="KW-0548">Nucleotidyltransferase</keyword>
<comment type="caution">
    <text evidence="5">The sequence shown here is derived from an EMBL/GenBank/DDBJ whole genome shotgun (WGS) entry which is preliminary data.</text>
</comment>
<dbReference type="PANTHER" id="PTHR40392:SF1">
    <property type="entry name" value="2-PHOSPHO-L-LACTATE GUANYLYLTRANSFERASE"/>
    <property type="match status" value="1"/>
</dbReference>
<evidence type="ECO:0000256" key="1">
    <source>
        <dbReference type="ARBA" id="ARBA00022679"/>
    </source>
</evidence>
<keyword evidence="6" id="KW-1185">Reference proteome</keyword>
<dbReference type="InterPro" id="IPR029044">
    <property type="entry name" value="Nucleotide-diphossugar_trans"/>
</dbReference>
<gene>
    <name evidence="5" type="primary">cofC</name>
    <name evidence="5" type="ORF">ACFSDE_01760</name>
</gene>
<evidence type="ECO:0000256" key="3">
    <source>
        <dbReference type="ARBA" id="ARBA00022741"/>
    </source>
</evidence>
<organism evidence="5 6">
    <name type="scientific">Nocardioides aestuarii</name>
    <dbReference type="NCBI Taxonomy" id="252231"/>
    <lineage>
        <taxon>Bacteria</taxon>
        <taxon>Bacillati</taxon>
        <taxon>Actinomycetota</taxon>
        <taxon>Actinomycetes</taxon>
        <taxon>Propionibacteriales</taxon>
        <taxon>Nocardioidaceae</taxon>
        <taxon>Nocardioides</taxon>
    </lineage>
</organism>
<dbReference type="RefSeq" id="WP_343915596.1">
    <property type="nucleotide sequence ID" value="NZ_BAAAJT010000002.1"/>
</dbReference>
<accession>A0ABW4TFT6</accession>
<keyword evidence="4" id="KW-0342">GTP-binding</keyword>
<keyword evidence="1 5" id="KW-0808">Transferase</keyword>
<name>A0ABW4TFT6_9ACTN</name>
<proteinExistence type="predicted"/>
<protein>
    <submittedName>
        <fullName evidence="5">2-phospho-L-lactate guanylyltransferase</fullName>
        <ecNumber evidence="5">2.7.7.68</ecNumber>
    </submittedName>
</protein>
<dbReference type="NCBIfam" id="TIGR03552">
    <property type="entry name" value="F420_cofC"/>
    <property type="match status" value="1"/>
</dbReference>
<dbReference type="GO" id="GO:0043814">
    <property type="term" value="F:phospholactate guanylyltransferase activity"/>
    <property type="evidence" value="ECO:0007669"/>
    <property type="project" value="UniProtKB-EC"/>
</dbReference>
<evidence type="ECO:0000256" key="2">
    <source>
        <dbReference type="ARBA" id="ARBA00022695"/>
    </source>
</evidence>
<dbReference type="Proteomes" id="UP001597351">
    <property type="component" value="Unassembled WGS sequence"/>
</dbReference>
<evidence type="ECO:0000313" key="6">
    <source>
        <dbReference type="Proteomes" id="UP001597351"/>
    </source>
</evidence>
<evidence type="ECO:0000256" key="4">
    <source>
        <dbReference type="ARBA" id="ARBA00023134"/>
    </source>
</evidence>
<sequence length="205" mass="21076">MKRPPFVVLVPVKSPALGKSRLQVPDHLRPGLAAAFARDTVAAARRTPGVAEVVVVTADPEVTAHARRHGLATEPDAHGLNGSLVAAARSTRLRHPDGLPVALCADLPCLRPADLAAALDEGGADGSWFVADADGHGTTTYAAPYDAFAPQFGVESRAVHLAAGALEVTGDLATLRRDVDDEHALAAALRLGVGAFTADAVALLP</sequence>
<dbReference type="InterPro" id="IPR002835">
    <property type="entry name" value="CofC"/>
</dbReference>